<dbReference type="GO" id="GO:0006310">
    <property type="term" value="P:DNA recombination"/>
    <property type="evidence" value="ECO:0007669"/>
    <property type="project" value="InterPro"/>
</dbReference>
<evidence type="ECO:0000256" key="7">
    <source>
        <dbReference type="ARBA" id="ARBA00023204"/>
    </source>
</evidence>
<name>A0A0P7B2J9_9FLAO</name>
<dbReference type="PATRIC" id="fig|1300341.3.peg.573"/>
<sequence>MLNQLSIQNYALIDALEVHFNQGFTTITGETGAGKSILLGGLSLVLGKRADLSALKENSRKCVIEAQFGIAGYGLQPFFKVNDLDYEPQTILRREILPSGKSRAFINDTPVTLQILSSLGSRLVDVHSQHQTMQLTENEFQFRVLDALADNGKLLQDYTINLQEFKKVEKSLNSLLDKKANTLKELDYNTFLLEELEKVTLRSGMLEALEEEQEQLSNVEDIMLLLSQSDQLLNEEQIGLLASLNGLQQAFQRLKGFGQSYASLNERIQAVRIELDDIRGELDTLKDGVEADPQRLEEVNGVLQQLNDLFKKHQTDSVEGLMAIKETLSDKVAISITIDSDIEAHEQQQEKIRLQLEKLASEIRSRRKAVIPELKKSLHERMSSLGMAAAQFKVEIQEASDFKPNGKDNLSFLFSANKGSSFGALKKVASGGELSRIMLTIKSILAKYEQLPTLMFDEIDTGVSGEISNKMGDIMQEMGESMQVFSITHLPQVAAKGASQFKVFKTVEGNTTATGMRLLTKEERVQELAEMLGGKNLTDSALAHAKQLLG</sequence>
<dbReference type="AlphaFoldDB" id="A0A0P7B2J9"/>
<evidence type="ECO:0000256" key="4">
    <source>
        <dbReference type="ARBA" id="ARBA00022741"/>
    </source>
</evidence>
<dbReference type="PIRSF" id="PIRSF003128">
    <property type="entry name" value="RecN"/>
    <property type="match status" value="1"/>
</dbReference>
<evidence type="ECO:0000256" key="1">
    <source>
        <dbReference type="ARBA" id="ARBA00003618"/>
    </source>
</evidence>
<comment type="similarity">
    <text evidence="2 9">Belongs to the RecN family.</text>
</comment>
<dbReference type="PANTHER" id="PTHR11059:SF0">
    <property type="entry name" value="DNA REPAIR PROTEIN RECN"/>
    <property type="match status" value="1"/>
</dbReference>
<dbReference type="GO" id="GO:0005524">
    <property type="term" value="F:ATP binding"/>
    <property type="evidence" value="ECO:0007669"/>
    <property type="project" value="UniProtKB-KW"/>
</dbReference>
<dbReference type="GO" id="GO:0009432">
    <property type="term" value="P:SOS response"/>
    <property type="evidence" value="ECO:0007669"/>
    <property type="project" value="TreeGrafter"/>
</dbReference>
<keyword evidence="5 9" id="KW-0227">DNA damage</keyword>
<dbReference type="NCBIfam" id="TIGR00634">
    <property type="entry name" value="recN"/>
    <property type="match status" value="1"/>
</dbReference>
<evidence type="ECO:0000256" key="3">
    <source>
        <dbReference type="ARBA" id="ARBA00021315"/>
    </source>
</evidence>
<evidence type="ECO:0000256" key="5">
    <source>
        <dbReference type="ARBA" id="ARBA00022763"/>
    </source>
</evidence>
<dbReference type="CDD" id="cd03241">
    <property type="entry name" value="ABC_RecN"/>
    <property type="match status" value="1"/>
</dbReference>
<dbReference type="Pfam" id="PF02463">
    <property type="entry name" value="SMC_N"/>
    <property type="match status" value="1"/>
</dbReference>
<dbReference type="SUPFAM" id="SSF52540">
    <property type="entry name" value="P-loop containing nucleoside triphosphate hydrolases"/>
    <property type="match status" value="1"/>
</dbReference>
<keyword evidence="4" id="KW-0547">Nucleotide-binding</keyword>
<dbReference type="STRING" id="1300341.I595_579"/>
<dbReference type="OrthoDB" id="9806954at2"/>
<protein>
    <recommendedName>
        <fullName evidence="3 9">DNA repair protein RecN</fullName>
    </recommendedName>
    <alternativeName>
        <fullName evidence="8 9">Recombination protein N</fullName>
    </alternativeName>
</protein>
<organism evidence="11 12">
    <name type="scientific">Croceitalea dokdonensis DOKDO 023</name>
    <dbReference type="NCBI Taxonomy" id="1300341"/>
    <lineage>
        <taxon>Bacteria</taxon>
        <taxon>Pseudomonadati</taxon>
        <taxon>Bacteroidota</taxon>
        <taxon>Flavobacteriia</taxon>
        <taxon>Flavobacteriales</taxon>
        <taxon>Flavobacteriaceae</taxon>
        <taxon>Croceitalea</taxon>
    </lineage>
</organism>
<evidence type="ECO:0000256" key="8">
    <source>
        <dbReference type="ARBA" id="ARBA00033408"/>
    </source>
</evidence>
<dbReference type="Gene3D" id="3.40.50.300">
    <property type="entry name" value="P-loop containing nucleotide triphosphate hydrolases"/>
    <property type="match status" value="2"/>
</dbReference>
<dbReference type="PANTHER" id="PTHR11059">
    <property type="entry name" value="DNA REPAIR PROTEIN RECN"/>
    <property type="match status" value="1"/>
</dbReference>
<gene>
    <name evidence="11" type="ORF">I595_579</name>
</gene>
<dbReference type="GO" id="GO:0043590">
    <property type="term" value="C:bacterial nucleoid"/>
    <property type="evidence" value="ECO:0007669"/>
    <property type="project" value="TreeGrafter"/>
</dbReference>
<evidence type="ECO:0000313" key="12">
    <source>
        <dbReference type="Proteomes" id="UP000050280"/>
    </source>
</evidence>
<evidence type="ECO:0000256" key="6">
    <source>
        <dbReference type="ARBA" id="ARBA00022840"/>
    </source>
</evidence>
<keyword evidence="12" id="KW-1185">Reference proteome</keyword>
<keyword evidence="7 9" id="KW-0234">DNA repair</keyword>
<dbReference type="Gene3D" id="6.10.140.1090">
    <property type="match status" value="1"/>
</dbReference>
<dbReference type="InterPro" id="IPR003395">
    <property type="entry name" value="RecF/RecN/SMC_N"/>
</dbReference>
<evidence type="ECO:0000259" key="10">
    <source>
        <dbReference type="Pfam" id="PF02463"/>
    </source>
</evidence>
<dbReference type="EMBL" id="LDJX01000001">
    <property type="protein sequence ID" value="KPM33675.1"/>
    <property type="molecule type" value="Genomic_DNA"/>
</dbReference>
<dbReference type="InterPro" id="IPR004604">
    <property type="entry name" value="DNA_recomb/repair_RecN"/>
</dbReference>
<comment type="caution">
    <text evidence="11">The sequence shown here is derived from an EMBL/GenBank/DDBJ whole genome shotgun (WGS) entry which is preliminary data.</text>
</comment>
<feature type="domain" description="RecF/RecN/SMC N-terminal" evidence="10">
    <location>
        <begin position="2"/>
        <end position="509"/>
    </location>
</feature>
<comment type="function">
    <text evidence="1 9">May be involved in recombinational repair of damaged DNA.</text>
</comment>
<dbReference type="RefSeq" id="WP_054557824.1">
    <property type="nucleotide sequence ID" value="NZ_LDJX01000001.1"/>
</dbReference>
<reference evidence="11 12" key="1">
    <citation type="submission" date="2015-09" db="EMBL/GenBank/DDBJ databases">
        <title>Genome sequence of the marine flavobacterium Croceitalea dokdonensis DOKDO 023 that contains proton- and sodium-pumping rhodopsins.</title>
        <authorList>
            <person name="Kwon S.-K."/>
            <person name="Lee H.K."/>
            <person name="Kwak M.-J."/>
            <person name="Kim J.F."/>
        </authorList>
    </citation>
    <scope>NUCLEOTIDE SEQUENCE [LARGE SCALE GENOMIC DNA]</scope>
    <source>
        <strain evidence="11 12">DOKDO 023</strain>
    </source>
</reference>
<proteinExistence type="inferred from homology"/>
<keyword evidence="6" id="KW-0067">ATP-binding</keyword>
<dbReference type="GO" id="GO:0006281">
    <property type="term" value="P:DNA repair"/>
    <property type="evidence" value="ECO:0007669"/>
    <property type="project" value="UniProtKB-KW"/>
</dbReference>
<evidence type="ECO:0000313" key="11">
    <source>
        <dbReference type="EMBL" id="KPM33675.1"/>
    </source>
</evidence>
<dbReference type="Proteomes" id="UP000050280">
    <property type="component" value="Unassembled WGS sequence"/>
</dbReference>
<evidence type="ECO:0000256" key="9">
    <source>
        <dbReference type="PIRNR" id="PIRNR003128"/>
    </source>
</evidence>
<evidence type="ECO:0000256" key="2">
    <source>
        <dbReference type="ARBA" id="ARBA00009441"/>
    </source>
</evidence>
<accession>A0A0P7B2J9</accession>
<dbReference type="InterPro" id="IPR027417">
    <property type="entry name" value="P-loop_NTPase"/>
</dbReference>